<evidence type="ECO:0000256" key="2">
    <source>
        <dbReference type="ARBA" id="ARBA00003968"/>
    </source>
</evidence>
<accession>A0A930W1J9</accession>
<evidence type="ECO:0000313" key="14">
    <source>
        <dbReference type="Proteomes" id="UP000698335"/>
    </source>
</evidence>
<dbReference type="GO" id="GO:0005737">
    <property type="term" value="C:cytoplasm"/>
    <property type="evidence" value="ECO:0007669"/>
    <property type="project" value="UniProtKB-SubCell"/>
</dbReference>
<evidence type="ECO:0000256" key="10">
    <source>
        <dbReference type="ARBA" id="ARBA00022679"/>
    </source>
</evidence>
<dbReference type="FunFam" id="3.40.50.2020:FF:000004">
    <property type="entry name" value="Adenine phosphoribosyltransferase"/>
    <property type="match status" value="1"/>
</dbReference>
<evidence type="ECO:0000256" key="5">
    <source>
        <dbReference type="ARBA" id="ARBA00008391"/>
    </source>
</evidence>
<dbReference type="NCBIfam" id="TIGR01090">
    <property type="entry name" value="apt"/>
    <property type="match status" value="1"/>
</dbReference>
<comment type="catalytic activity">
    <reaction evidence="1 12">
        <text>AMP + diphosphate = 5-phospho-alpha-D-ribose 1-diphosphate + adenine</text>
        <dbReference type="Rhea" id="RHEA:16609"/>
        <dbReference type="ChEBI" id="CHEBI:16708"/>
        <dbReference type="ChEBI" id="CHEBI:33019"/>
        <dbReference type="ChEBI" id="CHEBI:58017"/>
        <dbReference type="ChEBI" id="CHEBI:456215"/>
        <dbReference type="EC" id="2.4.2.7"/>
    </reaction>
</comment>
<comment type="similarity">
    <text evidence="5 12">Belongs to the purine/pyrimidine phosphoribosyltransferase family.</text>
</comment>
<organism evidence="13 14">
    <name type="scientific">Lancefieldella rimae</name>
    <dbReference type="NCBI Taxonomy" id="1383"/>
    <lineage>
        <taxon>Bacteria</taxon>
        <taxon>Bacillati</taxon>
        <taxon>Actinomycetota</taxon>
        <taxon>Coriobacteriia</taxon>
        <taxon>Coriobacteriales</taxon>
        <taxon>Atopobiaceae</taxon>
        <taxon>Lancefieldella</taxon>
    </lineage>
</organism>
<dbReference type="InterPro" id="IPR050054">
    <property type="entry name" value="UPRTase/APRTase"/>
</dbReference>
<dbReference type="CDD" id="cd06223">
    <property type="entry name" value="PRTases_typeI"/>
    <property type="match status" value="1"/>
</dbReference>
<dbReference type="GO" id="GO:0006168">
    <property type="term" value="P:adenine salvage"/>
    <property type="evidence" value="ECO:0007669"/>
    <property type="project" value="InterPro"/>
</dbReference>
<keyword evidence="9 12" id="KW-0328">Glycosyltransferase</keyword>
<protein>
    <recommendedName>
        <fullName evidence="7 12">Adenine phosphoribosyltransferase</fullName>
        <shortName evidence="12">APRT</shortName>
        <ecNumber evidence="7 12">2.4.2.7</ecNumber>
    </recommendedName>
</protein>
<dbReference type="Proteomes" id="UP000698335">
    <property type="component" value="Unassembled WGS sequence"/>
</dbReference>
<sequence>MPNYDYESHVISIPDYPELGIIFKDVTPLFKDPTCFKALVDDIAGHFANCGITKVIGAEARGFLIGAPVAYALGAGFIPARKPGKLPREVFTQSYDLEYGTDELQIHKDALNKDDVVLIADDLVATGGTCVASARLAEQAGARVEGFTFALELCYLDPRTTISKYFPNTEVYTLIKVKQ</sequence>
<dbReference type="SUPFAM" id="SSF53271">
    <property type="entry name" value="PRTase-like"/>
    <property type="match status" value="1"/>
</dbReference>
<evidence type="ECO:0000256" key="1">
    <source>
        <dbReference type="ARBA" id="ARBA00000868"/>
    </source>
</evidence>
<dbReference type="GO" id="GO:0003999">
    <property type="term" value="F:adenine phosphoribosyltransferase activity"/>
    <property type="evidence" value="ECO:0007669"/>
    <property type="project" value="UniProtKB-UniRule"/>
</dbReference>
<dbReference type="GO" id="GO:0044209">
    <property type="term" value="P:AMP salvage"/>
    <property type="evidence" value="ECO:0007669"/>
    <property type="project" value="UniProtKB-UniRule"/>
</dbReference>
<dbReference type="Gene3D" id="3.40.50.2020">
    <property type="match status" value="1"/>
</dbReference>
<dbReference type="NCBIfam" id="NF002634">
    <property type="entry name" value="PRK02304.1-3"/>
    <property type="match status" value="1"/>
</dbReference>
<name>A0A930W1J9_9ACTN</name>
<evidence type="ECO:0000256" key="9">
    <source>
        <dbReference type="ARBA" id="ARBA00022676"/>
    </source>
</evidence>
<evidence type="ECO:0000256" key="12">
    <source>
        <dbReference type="HAMAP-Rule" id="MF_00004"/>
    </source>
</evidence>
<comment type="subcellular location">
    <subcellularLocation>
        <location evidence="3 12">Cytoplasm</location>
    </subcellularLocation>
</comment>
<evidence type="ECO:0000256" key="8">
    <source>
        <dbReference type="ARBA" id="ARBA00022490"/>
    </source>
</evidence>
<dbReference type="HAMAP" id="MF_00004">
    <property type="entry name" value="Aden_phosphoribosyltr"/>
    <property type="match status" value="1"/>
</dbReference>
<dbReference type="GO" id="GO:0006166">
    <property type="term" value="P:purine ribonucleoside salvage"/>
    <property type="evidence" value="ECO:0007669"/>
    <property type="project" value="UniProtKB-UniRule"/>
</dbReference>
<evidence type="ECO:0000256" key="3">
    <source>
        <dbReference type="ARBA" id="ARBA00004496"/>
    </source>
</evidence>
<dbReference type="InterPro" id="IPR029057">
    <property type="entry name" value="PRTase-like"/>
</dbReference>
<keyword evidence="10 12" id="KW-0808">Transferase</keyword>
<comment type="caution">
    <text evidence="13">The sequence shown here is derived from an EMBL/GenBank/DDBJ whole genome shotgun (WGS) entry which is preliminary data.</text>
</comment>
<evidence type="ECO:0000256" key="6">
    <source>
        <dbReference type="ARBA" id="ARBA00011738"/>
    </source>
</evidence>
<dbReference type="GO" id="GO:0002055">
    <property type="term" value="F:adenine binding"/>
    <property type="evidence" value="ECO:0007669"/>
    <property type="project" value="TreeGrafter"/>
</dbReference>
<dbReference type="EMBL" id="JABZGW010000235">
    <property type="protein sequence ID" value="MBF4808123.1"/>
    <property type="molecule type" value="Genomic_DNA"/>
</dbReference>
<keyword evidence="8 12" id="KW-0963">Cytoplasm</keyword>
<evidence type="ECO:0000313" key="13">
    <source>
        <dbReference type="EMBL" id="MBF4808123.1"/>
    </source>
</evidence>
<gene>
    <name evidence="12" type="primary">apt</name>
    <name evidence="13" type="ORF">HXK26_05455</name>
</gene>
<keyword evidence="11 12" id="KW-0660">Purine salvage</keyword>
<dbReference type="AlphaFoldDB" id="A0A930W1J9"/>
<dbReference type="NCBIfam" id="NF002636">
    <property type="entry name" value="PRK02304.1-5"/>
    <property type="match status" value="1"/>
</dbReference>
<dbReference type="InterPro" id="IPR000836">
    <property type="entry name" value="PRTase_dom"/>
</dbReference>
<dbReference type="InterPro" id="IPR005764">
    <property type="entry name" value="Ade_phspho_trans"/>
</dbReference>
<comment type="pathway">
    <text evidence="4 12">Purine metabolism; AMP biosynthesis via salvage pathway; AMP from adenine: step 1/1.</text>
</comment>
<evidence type="ECO:0000256" key="4">
    <source>
        <dbReference type="ARBA" id="ARBA00004659"/>
    </source>
</evidence>
<dbReference type="PANTHER" id="PTHR32315">
    <property type="entry name" value="ADENINE PHOSPHORIBOSYLTRANSFERASE"/>
    <property type="match status" value="1"/>
</dbReference>
<comment type="subunit">
    <text evidence="6 12">Homodimer.</text>
</comment>
<dbReference type="PANTHER" id="PTHR32315:SF3">
    <property type="entry name" value="ADENINE PHOSPHORIBOSYLTRANSFERASE"/>
    <property type="match status" value="1"/>
</dbReference>
<dbReference type="EC" id="2.4.2.7" evidence="7 12"/>
<evidence type="ECO:0000256" key="7">
    <source>
        <dbReference type="ARBA" id="ARBA00011893"/>
    </source>
</evidence>
<dbReference type="GO" id="GO:0016208">
    <property type="term" value="F:AMP binding"/>
    <property type="evidence" value="ECO:0007669"/>
    <property type="project" value="TreeGrafter"/>
</dbReference>
<comment type="function">
    <text evidence="2 12">Catalyzes a salvage reaction resulting in the formation of AMP, that is energically less costly than de novo synthesis.</text>
</comment>
<proteinExistence type="inferred from homology"/>
<evidence type="ECO:0000256" key="11">
    <source>
        <dbReference type="ARBA" id="ARBA00022726"/>
    </source>
</evidence>
<reference evidence="13" key="1">
    <citation type="submission" date="2020-04" db="EMBL/GenBank/DDBJ databases">
        <title>Deep metagenomics examines the oral microbiome during advanced dental caries in children, revealing novel taxa and co-occurrences with host molecules.</title>
        <authorList>
            <person name="Baker J.L."/>
            <person name="Morton J.T."/>
            <person name="Dinis M."/>
            <person name="Alvarez R."/>
            <person name="Tran N.C."/>
            <person name="Knight R."/>
            <person name="Edlund A."/>
        </authorList>
    </citation>
    <scope>NUCLEOTIDE SEQUENCE</scope>
    <source>
        <strain evidence="13">JCVI_38_bin.5</strain>
    </source>
</reference>